<dbReference type="InParanoid" id="F0YLY3"/>
<dbReference type="KEGG" id="aaf:AURANDRAFT_67654"/>
<reference evidence="1 2" key="1">
    <citation type="journal article" date="2011" name="Proc. Natl. Acad. Sci. U.S.A.">
        <title>Niche of harmful alga Aureococcus anophagefferens revealed through ecogenomics.</title>
        <authorList>
            <person name="Gobler C.J."/>
            <person name="Berry D.L."/>
            <person name="Dyhrman S.T."/>
            <person name="Wilhelm S.W."/>
            <person name="Salamov A."/>
            <person name="Lobanov A.V."/>
            <person name="Zhang Y."/>
            <person name="Collier J.L."/>
            <person name="Wurch L.L."/>
            <person name="Kustka A.B."/>
            <person name="Dill B.D."/>
            <person name="Shah M."/>
            <person name="VerBerkmoes N.C."/>
            <person name="Kuo A."/>
            <person name="Terry A."/>
            <person name="Pangilinan J."/>
            <person name="Lindquist E.A."/>
            <person name="Lucas S."/>
            <person name="Paulsen I.T."/>
            <person name="Hattenrath-Lehmann T.K."/>
            <person name="Talmage S.C."/>
            <person name="Walker E.A."/>
            <person name="Koch F."/>
            <person name="Burson A.M."/>
            <person name="Marcoval M.A."/>
            <person name="Tang Y.Z."/>
            <person name="Lecleir G.R."/>
            <person name="Coyne K.J."/>
            <person name="Berg G.M."/>
            <person name="Bertrand E.M."/>
            <person name="Saito M.A."/>
            <person name="Gladyshev V.N."/>
            <person name="Grigoriev I.V."/>
        </authorList>
    </citation>
    <scope>NUCLEOTIDE SEQUENCE [LARGE SCALE GENOMIC DNA]</scope>
    <source>
        <strain evidence="2">CCMP 1984</strain>
    </source>
</reference>
<evidence type="ECO:0000313" key="1">
    <source>
        <dbReference type="EMBL" id="EGB03855.1"/>
    </source>
</evidence>
<gene>
    <name evidence="1" type="ORF">AURANDRAFT_67654</name>
</gene>
<dbReference type="EMBL" id="GL833159">
    <property type="protein sequence ID" value="EGB03855.1"/>
    <property type="molecule type" value="Genomic_DNA"/>
</dbReference>
<organism evidence="2">
    <name type="scientific">Aureococcus anophagefferens</name>
    <name type="common">Harmful bloom alga</name>
    <dbReference type="NCBI Taxonomy" id="44056"/>
    <lineage>
        <taxon>Eukaryota</taxon>
        <taxon>Sar</taxon>
        <taxon>Stramenopiles</taxon>
        <taxon>Ochrophyta</taxon>
        <taxon>Pelagophyceae</taxon>
        <taxon>Pelagomonadales</taxon>
        <taxon>Pelagomonadaceae</taxon>
        <taxon>Aureococcus</taxon>
    </lineage>
</organism>
<evidence type="ECO:0000313" key="2">
    <source>
        <dbReference type="Proteomes" id="UP000002729"/>
    </source>
</evidence>
<dbReference type="OrthoDB" id="203109at2759"/>
<keyword evidence="2" id="KW-1185">Reference proteome</keyword>
<sequence length="555" mass="57927">MEAPSEGSPLLGAGARRRRAPAVAFACAAAAALGVAYTHATPAHATPSLRATTTTAQWTPFEKPFVETWSAGDGSVEIEEHLVPYGFLSQAYAYWRWGLNGALSSSARGPSATSHFYPSAAHLARAVERGAIARHAVVYVDVRYAALDTSWDAKRLARDFGLKPKALNARGARSPGLDEVAMDPTCVYDHTPDLVKRSRLLRALLAYDEPLTIVVAGDVACRLKLPATHHAYVLSGDAGAASCAANGAAWFPQGLEGLPSYGFRGGGSPETVAAAAPRPWTPLADRTALLDDGLSVNPRKPSREKLVKALRGGQGAALEALAARGGRGLRLETSLADGGDVVYGDLGEPGDHDGAIARSVFALCAAGDVWSSGRVLGALRVGAIPVVDATYATDGGESAKGCDDPARFWRDGGGGFDRGAPFVFVKDWDNLAEALEGFGAADDAVLETRLADLDAYRAALEDHLRAVLLARPPAKTRTACAAAPLSAADERDQLAAVASYYARDWYGDHADSPAVPGATCGTTLPTEMEGVDLGMLCFDAACAPPSVAAFECRDA</sequence>
<name>F0YLY3_AURAN</name>
<dbReference type="Proteomes" id="UP000002729">
    <property type="component" value="Unassembled WGS sequence"/>
</dbReference>
<dbReference type="GeneID" id="20226355"/>
<protein>
    <submittedName>
        <fullName evidence="1">Uncharacterized protein</fullName>
    </submittedName>
</protein>
<dbReference type="RefSeq" id="XP_009041407.1">
    <property type="nucleotide sequence ID" value="XM_009043159.1"/>
</dbReference>
<accession>F0YLY3</accession>
<dbReference type="AlphaFoldDB" id="F0YLY3"/>
<proteinExistence type="predicted"/>